<evidence type="ECO:0000259" key="1">
    <source>
        <dbReference type="Pfam" id="PF06863"/>
    </source>
</evidence>
<dbReference type="RefSeq" id="WP_265269118.1">
    <property type="nucleotide sequence ID" value="NZ_JANFAV010000007.1"/>
</dbReference>
<dbReference type="Proteomes" id="UP001165565">
    <property type="component" value="Unassembled WGS sequence"/>
</dbReference>
<dbReference type="EMBL" id="JANFAV010000007">
    <property type="protein sequence ID" value="MCW6535544.1"/>
    <property type="molecule type" value="Genomic_DNA"/>
</dbReference>
<reference evidence="2" key="1">
    <citation type="submission" date="2022-06" db="EMBL/GenBank/DDBJ databases">
        <title>Sphingomonas sp. nov. isolated from rhizosphere soil of tomato.</title>
        <authorList>
            <person name="Dong H."/>
            <person name="Gao R."/>
        </authorList>
    </citation>
    <scope>NUCLEOTIDE SEQUENCE</scope>
    <source>
        <strain evidence="2">MMSM24</strain>
    </source>
</reference>
<feature type="domain" description="DUF1254" evidence="1">
    <location>
        <begin position="44"/>
        <end position="169"/>
    </location>
</feature>
<organism evidence="2 3">
    <name type="scientific">Sphingomonas lycopersici</name>
    <dbReference type="NCBI Taxonomy" id="2951807"/>
    <lineage>
        <taxon>Bacteria</taxon>
        <taxon>Pseudomonadati</taxon>
        <taxon>Pseudomonadota</taxon>
        <taxon>Alphaproteobacteria</taxon>
        <taxon>Sphingomonadales</taxon>
        <taxon>Sphingomonadaceae</taxon>
        <taxon>Sphingomonas</taxon>
    </lineage>
</organism>
<gene>
    <name evidence="2" type="ORF">NEE01_12210</name>
</gene>
<dbReference type="Pfam" id="PF06863">
    <property type="entry name" value="DUF1254"/>
    <property type="match status" value="1"/>
</dbReference>
<dbReference type="InterPro" id="IPR037050">
    <property type="entry name" value="DUF1254_sf"/>
</dbReference>
<evidence type="ECO:0000313" key="3">
    <source>
        <dbReference type="Proteomes" id="UP001165565"/>
    </source>
</evidence>
<sequence length="175" mass="18412">MQRWIGPLIVGVVLAIAAYFVTLSRSPQTLMSAAVSRMERLGGINTFGHMPLATDKSRAVVRPSPDLAYSACPFDLSKGPLAISVVPVPANYWSLSVFQANTDVAFVRNNIEGRGQPMQVVVAQEGQATPAGAAVVRVKGARGVALIRILVDDPARFPAIDAARRGSSCKAIAAG</sequence>
<protein>
    <submittedName>
        <fullName evidence="2">DUF1254 domain-containing protein</fullName>
    </submittedName>
</protein>
<dbReference type="AlphaFoldDB" id="A0AA41Z9M8"/>
<dbReference type="SUPFAM" id="SSF160935">
    <property type="entry name" value="VPA0735-like"/>
    <property type="match status" value="1"/>
</dbReference>
<dbReference type="InterPro" id="IPR010679">
    <property type="entry name" value="DUF1254"/>
</dbReference>
<evidence type="ECO:0000313" key="2">
    <source>
        <dbReference type="EMBL" id="MCW6535544.1"/>
    </source>
</evidence>
<proteinExistence type="predicted"/>
<accession>A0AA41Z9M8</accession>
<dbReference type="Gene3D" id="2.60.40.1610">
    <property type="entry name" value="Domain of unknown function DUF1254"/>
    <property type="match status" value="1"/>
</dbReference>
<comment type="caution">
    <text evidence="2">The sequence shown here is derived from an EMBL/GenBank/DDBJ whole genome shotgun (WGS) entry which is preliminary data.</text>
</comment>
<keyword evidence="3" id="KW-1185">Reference proteome</keyword>
<name>A0AA41Z9M8_9SPHN</name>